<evidence type="ECO:0000259" key="2">
    <source>
        <dbReference type="Pfam" id="PF20469"/>
    </source>
</evidence>
<keyword evidence="3" id="KW-0255">Endonuclease</keyword>
<keyword evidence="3" id="KW-0540">Nuclease</keyword>
<dbReference type="CDD" id="cd01026">
    <property type="entry name" value="TOPRIM_OLD"/>
    <property type="match status" value="1"/>
</dbReference>
<dbReference type="PANTHER" id="PTHR43581:SF4">
    <property type="entry name" value="ATP_GTP PHOSPHATASE"/>
    <property type="match status" value="1"/>
</dbReference>
<protein>
    <submittedName>
        <fullName evidence="3">ATP-dependent endonuclease</fullName>
    </submittedName>
</protein>
<feature type="domain" description="OLD protein-like TOPRIM" evidence="2">
    <location>
        <begin position="387"/>
        <end position="456"/>
    </location>
</feature>
<gene>
    <name evidence="3" type="ORF">ACFP1C_01455</name>
</gene>
<dbReference type="InterPro" id="IPR034139">
    <property type="entry name" value="TOPRIM_OLD"/>
</dbReference>
<dbReference type="GO" id="GO:0004519">
    <property type="term" value="F:endonuclease activity"/>
    <property type="evidence" value="ECO:0007669"/>
    <property type="project" value="UniProtKB-KW"/>
</dbReference>
<sequence length="621" mass="70029">MQIKKIKIKNFRQFGPDESSLNLRHGLTVLVGENDAGKSTIVDALRYAMGTTDMRWNRVLPSDVFEKDLSKEIHIQICFDSLTEDESSLLLEYLTYEKDETVVYLNWTCHFNLKFTPARPIVEVTSGRIGDGPAFVAEARELFRVTYLKPLRDAYMDMQAGRGSRLSQVVKQVPNLDQGDSEYSTGNDVSNLSLTGIFDLTNYLLENFQPLVSANTQMNDILTRTMLLNGENIQTKLEVADTSVSESQKIISLLEKIGLNVDHAQKDVYGIPGLGTSNIMSMACELLLQKQERNASQFTIIEEPEAHIHPQRQMKLIRSLESSANSSAHQIIVTSHSPMLASVVHLEDLVIVKSGKFYPMDASSTKLSPDDYGYLERFLDVTKSNLFFANGVLIVEGSGEELLLPTIARLLGLSFSDYGVSIVNVMSRGLIHFANIFKRCDGTRMGVPIACVTDRDIEPNVAPNILGQDLSSDSRQWHIESEFESDISLQEILRRRVESINENDVRAFVANNWTLEYDLVLSGWNNEKFKRALIQALYMASGVKLNTLNQWEKEFDESENSEYRATLFYKHVKKHKAEFANYLADELTKLIDDDAQSYQDFVPTYLVEAIKYVTGGAIDAE</sequence>
<feature type="domain" description="Endonuclease GajA/Old nuclease/RecF-like AAA" evidence="1">
    <location>
        <begin position="1"/>
        <end position="84"/>
    </location>
</feature>
<dbReference type="InterPro" id="IPR051396">
    <property type="entry name" value="Bact_Antivir_Def_Nuclease"/>
</dbReference>
<keyword evidence="4" id="KW-1185">Reference proteome</keyword>
<dbReference type="Proteomes" id="UP001596283">
    <property type="component" value="Unassembled WGS sequence"/>
</dbReference>
<dbReference type="Pfam" id="PF20469">
    <property type="entry name" value="OLD-like_TOPRIM"/>
    <property type="match status" value="1"/>
</dbReference>
<keyword evidence="3" id="KW-0378">Hydrolase</keyword>
<accession>A0ABW1TDB7</accession>
<organism evidence="3 4">
    <name type="scientific">Levilactobacillus fujinensis</name>
    <dbReference type="NCBI Taxonomy" id="2486024"/>
    <lineage>
        <taxon>Bacteria</taxon>
        <taxon>Bacillati</taxon>
        <taxon>Bacillota</taxon>
        <taxon>Bacilli</taxon>
        <taxon>Lactobacillales</taxon>
        <taxon>Lactobacillaceae</taxon>
        <taxon>Levilactobacillus</taxon>
    </lineage>
</organism>
<dbReference type="PANTHER" id="PTHR43581">
    <property type="entry name" value="ATP/GTP PHOSPHATASE"/>
    <property type="match status" value="1"/>
</dbReference>
<dbReference type="RefSeq" id="WP_164510546.1">
    <property type="nucleotide sequence ID" value="NZ_JBHSSI010000012.1"/>
</dbReference>
<comment type="caution">
    <text evidence="3">The sequence shown here is derived from an EMBL/GenBank/DDBJ whole genome shotgun (WGS) entry which is preliminary data.</text>
</comment>
<dbReference type="SUPFAM" id="SSF52540">
    <property type="entry name" value="P-loop containing nucleoside triphosphate hydrolases"/>
    <property type="match status" value="1"/>
</dbReference>
<name>A0ABW1TDB7_9LACO</name>
<evidence type="ECO:0000313" key="4">
    <source>
        <dbReference type="Proteomes" id="UP001596283"/>
    </source>
</evidence>
<proteinExistence type="predicted"/>
<evidence type="ECO:0000259" key="1">
    <source>
        <dbReference type="Pfam" id="PF13175"/>
    </source>
</evidence>
<dbReference type="EMBL" id="JBHSSI010000012">
    <property type="protein sequence ID" value="MFC6259604.1"/>
    <property type="molecule type" value="Genomic_DNA"/>
</dbReference>
<reference evidence="4" key="1">
    <citation type="journal article" date="2019" name="Int. J. Syst. Evol. Microbiol.">
        <title>The Global Catalogue of Microorganisms (GCM) 10K type strain sequencing project: providing services to taxonomists for standard genome sequencing and annotation.</title>
        <authorList>
            <consortium name="The Broad Institute Genomics Platform"/>
            <consortium name="The Broad Institute Genome Sequencing Center for Infectious Disease"/>
            <person name="Wu L."/>
            <person name="Ma J."/>
        </authorList>
    </citation>
    <scope>NUCLEOTIDE SEQUENCE [LARGE SCALE GENOMIC DNA]</scope>
    <source>
        <strain evidence="4">CCM 8908</strain>
    </source>
</reference>
<feature type="domain" description="Endonuclease GajA/Old nuclease/RecF-like AAA" evidence="1">
    <location>
        <begin position="252"/>
        <end position="341"/>
    </location>
</feature>
<dbReference type="Pfam" id="PF13175">
    <property type="entry name" value="AAA_15"/>
    <property type="match status" value="2"/>
</dbReference>
<evidence type="ECO:0000313" key="3">
    <source>
        <dbReference type="EMBL" id="MFC6259604.1"/>
    </source>
</evidence>
<dbReference type="Gene3D" id="3.40.50.300">
    <property type="entry name" value="P-loop containing nucleotide triphosphate hydrolases"/>
    <property type="match status" value="1"/>
</dbReference>
<dbReference type="InterPro" id="IPR027417">
    <property type="entry name" value="P-loop_NTPase"/>
</dbReference>
<dbReference type="InterPro" id="IPR041685">
    <property type="entry name" value="AAA_GajA/Old/RecF-like"/>
</dbReference>